<gene>
    <name evidence="2" type="ordered locus">Tlie_0604</name>
</gene>
<dbReference type="STRING" id="580340.Tlie_0604"/>
<evidence type="ECO:0000313" key="3">
    <source>
        <dbReference type="Proteomes" id="UP000005868"/>
    </source>
</evidence>
<organism evidence="2 3">
    <name type="scientific">Thermovirga lienii (strain ATCC BAA-1197 / DSM 17291 / Cas60314)</name>
    <dbReference type="NCBI Taxonomy" id="580340"/>
    <lineage>
        <taxon>Bacteria</taxon>
        <taxon>Thermotogati</taxon>
        <taxon>Synergistota</taxon>
        <taxon>Synergistia</taxon>
        <taxon>Synergistales</taxon>
        <taxon>Thermovirgaceae</taxon>
        <taxon>Thermovirga</taxon>
    </lineage>
</organism>
<dbReference type="HOGENOM" id="CLU_068199_0_2_0"/>
<dbReference type="AlphaFoldDB" id="G7V8P8"/>
<dbReference type="SUPFAM" id="SSF52540">
    <property type="entry name" value="P-loop containing nucleoside triphosphate hydrolases"/>
    <property type="match status" value="1"/>
</dbReference>
<dbReference type="Proteomes" id="UP000005868">
    <property type="component" value="Chromosome"/>
</dbReference>
<reference evidence="3" key="1">
    <citation type="submission" date="2011-10" db="EMBL/GenBank/DDBJ databases">
        <title>The complete genome of chromosome of Thermovirga lienii DSM 17291.</title>
        <authorList>
            <consortium name="US DOE Joint Genome Institute (JGI-PGF)"/>
            <person name="Lucas S."/>
            <person name="Copeland A."/>
            <person name="Lapidus A."/>
            <person name="Glavina del Rio T."/>
            <person name="Dalin E."/>
            <person name="Tice H."/>
            <person name="Bruce D."/>
            <person name="Goodwin L."/>
            <person name="Pitluck S."/>
            <person name="Peters L."/>
            <person name="Mikhailova N."/>
            <person name="Saunders E."/>
            <person name="Kyrpides N."/>
            <person name="Mavromatis K."/>
            <person name="Ivanova N."/>
            <person name="Last F.I."/>
            <person name="Brettin T."/>
            <person name="Detter J.C."/>
            <person name="Han C."/>
            <person name="Larimer F."/>
            <person name="Land M."/>
            <person name="Hauser L."/>
            <person name="Markowitz V."/>
            <person name="Cheng J.-F."/>
            <person name="Hugenholtz P."/>
            <person name="Woyke T."/>
            <person name="Wu D."/>
            <person name="Spring S."/>
            <person name="Schroeder M."/>
            <person name="Brambilla E.-M."/>
            <person name="Klenk H.-P."/>
            <person name="Eisen J.A."/>
        </authorList>
    </citation>
    <scope>NUCLEOTIDE SEQUENCE [LARGE SCALE GENOMIC DNA]</scope>
    <source>
        <strain evidence="3">ATCC BAA-1197 / DSM 17291 / Cas60314</strain>
    </source>
</reference>
<dbReference type="eggNOG" id="COG1763">
    <property type="taxonomic scope" value="Bacteria"/>
</dbReference>
<dbReference type="KEGG" id="tli:Tlie_0604"/>
<dbReference type="PANTHER" id="PTHR40072:SF1">
    <property type="entry name" value="MOLYBDOPTERIN-GUANINE DINUCLEOTIDE BIOSYNTHESIS ADAPTER PROTEIN"/>
    <property type="match status" value="1"/>
</dbReference>
<accession>G7V8P8</accession>
<name>G7V8P8_THELD</name>
<feature type="domain" description="Molybdopterin-guanine dinucleotide biosynthesis protein B (MobB)" evidence="1">
    <location>
        <begin position="5"/>
        <end position="111"/>
    </location>
</feature>
<protein>
    <submittedName>
        <fullName evidence="2">Molybdopterin-guanine dinucleotide biosynthesis protein-like protein</fullName>
    </submittedName>
</protein>
<dbReference type="GO" id="GO:0006777">
    <property type="term" value="P:Mo-molybdopterin cofactor biosynthetic process"/>
    <property type="evidence" value="ECO:0007669"/>
    <property type="project" value="InterPro"/>
</dbReference>
<dbReference type="InterPro" id="IPR004435">
    <property type="entry name" value="MobB_dom"/>
</dbReference>
<dbReference type="GO" id="GO:0005525">
    <property type="term" value="F:GTP binding"/>
    <property type="evidence" value="ECO:0007669"/>
    <property type="project" value="InterPro"/>
</dbReference>
<dbReference type="Gene3D" id="3.40.50.300">
    <property type="entry name" value="P-loop containing nucleotide triphosphate hydrolases"/>
    <property type="match status" value="1"/>
</dbReference>
<dbReference type="Pfam" id="PF03205">
    <property type="entry name" value="MobB"/>
    <property type="match status" value="1"/>
</dbReference>
<dbReference type="EMBL" id="CP003096">
    <property type="protein sequence ID" value="AER66339.1"/>
    <property type="molecule type" value="Genomic_DNA"/>
</dbReference>
<dbReference type="InterPro" id="IPR027417">
    <property type="entry name" value="P-loop_NTPase"/>
</dbReference>
<dbReference type="PANTHER" id="PTHR40072">
    <property type="entry name" value="MOLYBDOPTERIN-GUANINE DINUCLEOTIDE BIOSYNTHESIS ADAPTER PROTEIN-RELATED"/>
    <property type="match status" value="1"/>
</dbReference>
<evidence type="ECO:0000313" key="2">
    <source>
        <dbReference type="EMBL" id="AER66339.1"/>
    </source>
</evidence>
<keyword evidence="3" id="KW-1185">Reference proteome</keyword>
<sequence>MPFLIGVSGWKDSGKTTLCKKLVELLLARGWKVGFIKHTEKEVCPTSRSDSQILSDALGESVLWGKDGVVHVQKDKEVSLGKIVSRLYPGYDIVLLEGGKAMSLPKIWVKSSRPPEDVPGIVACYGEGLYEGAAPSFSFGQEEELAEFIEGILRKNVQRLEIYAESRKIPLKKFVGDFIEGAIRGMLSSLKQKPEDRENINIFIKAKK</sequence>
<evidence type="ECO:0000259" key="1">
    <source>
        <dbReference type="Pfam" id="PF03205"/>
    </source>
</evidence>
<reference evidence="2 3" key="2">
    <citation type="journal article" date="2012" name="Stand. Genomic Sci.">
        <title>Genome sequence of the moderately thermophilic, amino-acid-degrading and sulfur-reducing bacterium Thermovirga lienii type strain (Cas60314(T)).</title>
        <authorList>
            <person name="Goker M."/>
            <person name="Saunders E."/>
            <person name="Lapidus A."/>
            <person name="Nolan M."/>
            <person name="Lucas S."/>
            <person name="Hammon N."/>
            <person name="Deshpande S."/>
            <person name="Cheng J.F."/>
            <person name="Han C."/>
            <person name="Tapia R."/>
            <person name="Goodwin L.A."/>
            <person name="Pitluck S."/>
            <person name="Liolios K."/>
            <person name="Mavromatis K."/>
            <person name="Pagani I."/>
            <person name="Ivanova N."/>
            <person name="Mikhailova N."/>
            <person name="Pati A."/>
            <person name="Chen A."/>
            <person name="Palaniappan K."/>
            <person name="Land M."/>
            <person name="Chang Y.J."/>
            <person name="Jeffries C.D."/>
            <person name="Brambilla E.M."/>
            <person name="Rohde M."/>
            <person name="Spring S."/>
            <person name="Detter J.C."/>
            <person name="Woyke T."/>
            <person name="Bristow J."/>
            <person name="Eisen J.A."/>
            <person name="Markowitz V."/>
            <person name="Hugenholtz P."/>
            <person name="Kyrpides N.C."/>
            <person name="Klenk H.P."/>
        </authorList>
    </citation>
    <scope>NUCLEOTIDE SEQUENCE [LARGE SCALE GENOMIC DNA]</scope>
    <source>
        <strain evidence="3">ATCC BAA-1197 / DSM 17291 / Cas60314</strain>
    </source>
</reference>
<proteinExistence type="predicted"/>
<dbReference type="InterPro" id="IPR052539">
    <property type="entry name" value="MGD_biosynthesis_adapter"/>
</dbReference>